<accession>A0A391P068</accession>
<comment type="caution">
    <text evidence="14">The sequence shown here is derived from an EMBL/GenBank/DDBJ whole genome shotgun (WGS) entry which is preliminary data.</text>
</comment>
<evidence type="ECO:0000256" key="10">
    <source>
        <dbReference type="ARBA" id="ARBA00022840"/>
    </source>
</evidence>
<reference evidence="14 15" key="1">
    <citation type="journal article" date="2018" name="PLoS ONE">
        <title>The draft genome of Kipferlia bialata reveals reductive genome evolution in fornicate parasites.</title>
        <authorList>
            <person name="Tanifuji G."/>
            <person name="Takabayashi S."/>
            <person name="Kume K."/>
            <person name="Takagi M."/>
            <person name="Nakayama T."/>
            <person name="Kamikawa R."/>
            <person name="Inagaki Y."/>
            <person name="Hashimoto T."/>
        </authorList>
    </citation>
    <scope>NUCLEOTIDE SEQUENCE [LARGE SCALE GENOMIC DNA]</scope>
    <source>
        <strain evidence="14">NY0173</strain>
    </source>
</reference>
<evidence type="ECO:0000256" key="3">
    <source>
        <dbReference type="ARBA" id="ARBA00005224"/>
    </source>
</evidence>
<protein>
    <recommendedName>
        <fullName evidence="5">methionine adenosyltransferase</fullName>
        <ecNumber evidence="5">2.5.1.6</ecNumber>
    </recommendedName>
</protein>
<keyword evidence="7" id="KW-0808">Transferase</keyword>
<keyword evidence="10" id="KW-0067">ATP-binding</keyword>
<dbReference type="OrthoDB" id="1921959at2759"/>
<dbReference type="EMBL" id="BDIP01010831">
    <property type="protein sequence ID" value="GCA65356.1"/>
    <property type="molecule type" value="Genomic_DNA"/>
</dbReference>
<dbReference type="FunFam" id="3.30.300.10:FF:000003">
    <property type="entry name" value="S-adenosylmethionine synthase"/>
    <property type="match status" value="1"/>
</dbReference>
<dbReference type="GO" id="GO:0046872">
    <property type="term" value="F:metal ion binding"/>
    <property type="evidence" value="ECO:0007669"/>
    <property type="project" value="UniProtKB-KW"/>
</dbReference>
<dbReference type="InterPro" id="IPR002133">
    <property type="entry name" value="S-AdoMet_synthetase"/>
</dbReference>
<dbReference type="GO" id="GO:0006556">
    <property type="term" value="P:S-adenosylmethionine biosynthetic process"/>
    <property type="evidence" value="ECO:0007669"/>
    <property type="project" value="InterPro"/>
</dbReference>
<keyword evidence="11" id="KW-0460">Magnesium</keyword>
<keyword evidence="12" id="KW-0630">Potassium</keyword>
<proteinExistence type="inferred from homology"/>
<evidence type="ECO:0000313" key="14">
    <source>
        <dbReference type="EMBL" id="GCA65356.1"/>
    </source>
</evidence>
<dbReference type="PANTHER" id="PTHR11964">
    <property type="entry name" value="S-ADENOSYLMETHIONINE SYNTHETASE"/>
    <property type="match status" value="1"/>
</dbReference>
<dbReference type="Proteomes" id="UP000265618">
    <property type="component" value="Unassembled WGS sequence"/>
</dbReference>
<dbReference type="SUPFAM" id="SSF55973">
    <property type="entry name" value="S-adenosylmethionine synthetase"/>
    <property type="match status" value="1"/>
</dbReference>
<comment type="cofactor">
    <cofactor evidence="1">
        <name>Mg(2+)</name>
        <dbReference type="ChEBI" id="CHEBI:18420"/>
    </cofactor>
</comment>
<keyword evidence="8" id="KW-0479">Metal-binding</keyword>
<gene>
    <name evidence="14" type="ORF">KIPB_016929</name>
</gene>
<dbReference type="InterPro" id="IPR022636">
    <property type="entry name" value="S-AdoMet_synthetase_sfam"/>
</dbReference>
<keyword evidence="9" id="KW-0547">Nucleotide-binding</keyword>
<evidence type="ECO:0000256" key="8">
    <source>
        <dbReference type="ARBA" id="ARBA00022723"/>
    </source>
</evidence>
<comment type="similarity">
    <text evidence="4">Belongs to the AdoMet synthase family.</text>
</comment>
<evidence type="ECO:0000256" key="5">
    <source>
        <dbReference type="ARBA" id="ARBA00012828"/>
    </source>
</evidence>
<feature type="non-terminal residue" evidence="14">
    <location>
        <position position="75"/>
    </location>
</feature>
<dbReference type="Gene3D" id="3.30.300.10">
    <property type="match status" value="1"/>
</dbReference>
<evidence type="ECO:0000256" key="1">
    <source>
        <dbReference type="ARBA" id="ARBA00001946"/>
    </source>
</evidence>
<feature type="non-terminal residue" evidence="14">
    <location>
        <position position="1"/>
    </location>
</feature>
<evidence type="ECO:0000256" key="11">
    <source>
        <dbReference type="ARBA" id="ARBA00022842"/>
    </source>
</evidence>
<evidence type="ECO:0000256" key="2">
    <source>
        <dbReference type="ARBA" id="ARBA00001958"/>
    </source>
</evidence>
<comment type="pathway">
    <text evidence="3">Amino-acid biosynthesis; S-adenosyl-L-methionine biosynthesis; S-adenosyl-L-methionine from L-methionine: step 1/1.</text>
</comment>
<comment type="cofactor">
    <cofactor evidence="2">
        <name>K(+)</name>
        <dbReference type="ChEBI" id="CHEBI:29103"/>
    </cofactor>
</comment>
<keyword evidence="15" id="KW-1185">Reference proteome</keyword>
<evidence type="ECO:0000256" key="9">
    <source>
        <dbReference type="ARBA" id="ARBA00022741"/>
    </source>
</evidence>
<evidence type="ECO:0000256" key="6">
    <source>
        <dbReference type="ARBA" id="ARBA00022563"/>
    </source>
</evidence>
<evidence type="ECO:0000256" key="4">
    <source>
        <dbReference type="ARBA" id="ARBA00009685"/>
    </source>
</evidence>
<evidence type="ECO:0000259" key="13">
    <source>
        <dbReference type="Pfam" id="PF02772"/>
    </source>
</evidence>
<name>A0A391P068_9EUKA</name>
<dbReference type="AlphaFoldDB" id="A0A391P068"/>
<sequence length="75" mass="8276">VSVEYEQLDSGMLKPLRVHTVVVSTQHDDLVDLEALRKDIKEHVIDQVIPASLVDDDTIFHINPSSRFVIGGPAG</sequence>
<keyword evidence="6" id="KW-0554">One-carbon metabolism</keyword>
<dbReference type="InterPro" id="IPR022629">
    <property type="entry name" value="S-AdoMet_synt_central"/>
</dbReference>
<evidence type="ECO:0000256" key="12">
    <source>
        <dbReference type="ARBA" id="ARBA00022958"/>
    </source>
</evidence>
<dbReference type="EC" id="2.5.1.6" evidence="5"/>
<evidence type="ECO:0000313" key="15">
    <source>
        <dbReference type="Proteomes" id="UP000265618"/>
    </source>
</evidence>
<dbReference type="GO" id="GO:0005524">
    <property type="term" value="F:ATP binding"/>
    <property type="evidence" value="ECO:0007669"/>
    <property type="project" value="UniProtKB-KW"/>
</dbReference>
<organism evidence="14 15">
    <name type="scientific">Kipferlia bialata</name>
    <dbReference type="NCBI Taxonomy" id="797122"/>
    <lineage>
        <taxon>Eukaryota</taxon>
        <taxon>Metamonada</taxon>
        <taxon>Carpediemonas-like organisms</taxon>
        <taxon>Kipferlia</taxon>
    </lineage>
</organism>
<dbReference type="GO" id="GO:0006730">
    <property type="term" value="P:one-carbon metabolic process"/>
    <property type="evidence" value="ECO:0007669"/>
    <property type="project" value="UniProtKB-KW"/>
</dbReference>
<dbReference type="Pfam" id="PF02772">
    <property type="entry name" value="S-AdoMet_synt_M"/>
    <property type="match status" value="1"/>
</dbReference>
<evidence type="ECO:0000256" key="7">
    <source>
        <dbReference type="ARBA" id="ARBA00022679"/>
    </source>
</evidence>
<feature type="domain" description="S-adenosylmethionine synthetase central" evidence="13">
    <location>
        <begin position="1"/>
        <end position="68"/>
    </location>
</feature>
<dbReference type="GO" id="GO:0004478">
    <property type="term" value="F:methionine adenosyltransferase activity"/>
    <property type="evidence" value="ECO:0007669"/>
    <property type="project" value="UniProtKB-EC"/>
</dbReference>